<dbReference type="Pfam" id="PF00672">
    <property type="entry name" value="HAMP"/>
    <property type="match status" value="1"/>
</dbReference>
<evidence type="ECO:0000256" key="5">
    <source>
        <dbReference type="ARBA" id="ARBA00022679"/>
    </source>
</evidence>
<dbReference type="PRINTS" id="PR00344">
    <property type="entry name" value="BCTRLSENSOR"/>
</dbReference>
<feature type="transmembrane region" description="Helical" evidence="11">
    <location>
        <begin position="167"/>
        <end position="185"/>
    </location>
</feature>
<dbReference type="CDD" id="cd00075">
    <property type="entry name" value="HATPase"/>
    <property type="match status" value="1"/>
</dbReference>
<reference evidence="15 17" key="3">
    <citation type="submission" date="2017-10" db="EMBL/GenBank/DDBJ databases">
        <title>First isolation and characterization of Brucella suis from yak.</title>
        <authorList>
            <person name="Yang X."/>
            <person name="Wang N."/>
            <person name="Cao X."/>
            <person name="Bie P."/>
            <person name="Wang J."/>
            <person name="Lyu Y."/>
            <person name="Wu Q."/>
        </authorList>
    </citation>
    <scope>NUCLEOTIDE SEQUENCE [LARGE SCALE GENOMIC DNA]</scope>
    <source>
        <strain evidence="15 17">QH05</strain>
    </source>
</reference>
<evidence type="ECO:0000256" key="8">
    <source>
        <dbReference type="ARBA" id="ARBA00022989"/>
    </source>
</evidence>
<dbReference type="InterPro" id="IPR004358">
    <property type="entry name" value="Sig_transdc_His_kin-like_C"/>
</dbReference>
<evidence type="ECO:0000313" key="14">
    <source>
        <dbReference type="EMBL" id="AIN86943.1"/>
    </source>
</evidence>
<dbReference type="GeneID" id="45051703"/>
<dbReference type="InterPro" id="IPR036097">
    <property type="entry name" value="HisK_dim/P_sf"/>
</dbReference>
<dbReference type="Proteomes" id="UP000230889">
    <property type="component" value="Chromosome 1"/>
</dbReference>
<keyword evidence="8 11" id="KW-1133">Transmembrane helix</keyword>
<name>A0AAI8H647_BRUSS</name>
<organism evidence="15 17">
    <name type="scientific">Brucella suis</name>
    <dbReference type="NCBI Taxonomy" id="29461"/>
    <lineage>
        <taxon>Bacteria</taxon>
        <taxon>Pseudomonadati</taxon>
        <taxon>Pseudomonadota</taxon>
        <taxon>Alphaproteobacteria</taxon>
        <taxon>Hyphomicrobiales</taxon>
        <taxon>Brucellaceae</taxon>
        <taxon>Brucella/Ochrobactrum group</taxon>
        <taxon>Brucella</taxon>
    </lineage>
</organism>
<dbReference type="SUPFAM" id="SSF158472">
    <property type="entry name" value="HAMP domain-like"/>
    <property type="match status" value="1"/>
</dbReference>
<evidence type="ECO:0000256" key="1">
    <source>
        <dbReference type="ARBA" id="ARBA00000085"/>
    </source>
</evidence>
<dbReference type="Proteomes" id="UP000029248">
    <property type="component" value="Chromosome 1"/>
</dbReference>
<evidence type="ECO:0000259" key="12">
    <source>
        <dbReference type="PROSITE" id="PS50109"/>
    </source>
</evidence>
<evidence type="ECO:0000256" key="9">
    <source>
        <dbReference type="ARBA" id="ARBA00023012"/>
    </source>
</evidence>
<dbReference type="SMART" id="SM00388">
    <property type="entry name" value="HisKA"/>
    <property type="match status" value="1"/>
</dbReference>
<dbReference type="Gene3D" id="1.10.287.130">
    <property type="match status" value="1"/>
</dbReference>
<accession>A0AAI8H647</accession>
<dbReference type="GO" id="GO:0005886">
    <property type="term" value="C:plasma membrane"/>
    <property type="evidence" value="ECO:0007669"/>
    <property type="project" value="TreeGrafter"/>
</dbReference>
<keyword evidence="7 15" id="KW-0418">Kinase</keyword>
<dbReference type="Gene3D" id="6.10.340.10">
    <property type="match status" value="1"/>
</dbReference>
<dbReference type="InterPro" id="IPR003594">
    <property type="entry name" value="HATPase_dom"/>
</dbReference>
<feature type="domain" description="Histidine kinase" evidence="12">
    <location>
        <begin position="248"/>
        <end position="464"/>
    </location>
</feature>
<dbReference type="EMBL" id="CP024420">
    <property type="protein sequence ID" value="ATQ51698.1"/>
    <property type="molecule type" value="Genomic_DNA"/>
</dbReference>
<keyword evidence="6 11" id="KW-0812">Transmembrane</keyword>
<dbReference type="PANTHER" id="PTHR45436:SF8">
    <property type="entry name" value="HISTIDINE KINASE"/>
    <property type="match status" value="1"/>
</dbReference>
<gene>
    <name evidence="15" type="ORF">CS875_03080</name>
    <name evidence="14" type="ORF">IY72_02860</name>
</gene>
<dbReference type="Pfam" id="PF02518">
    <property type="entry name" value="HATPase_c"/>
    <property type="match status" value="1"/>
</dbReference>
<evidence type="ECO:0000256" key="10">
    <source>
        <dbReference type="ARBA" id="ARBA00023136"/>
    </source>
</evidence>
<dbReference type="PROSITE" id="PS50109">
    <property type="entry name" value="HIS_KIN"/>
    <property type="match status" value="1"/>
</dbReference>
<reference evidence="14 16" key="2">
    <citation type="submission" date="2014-09" db="EMBL/GenBank/DDBJ databases">
        <title>Genome announcement of three Brucella strains isolated from bovine in Zimbabwe.</title>
        <authorList>
            <person name="Ledwaba M.M.B."/>
            <person name="Mafofo J.J."/>
            <person name="van Heerden H.H."/>
        </authorList>
    </citation>
    <scope>NUCLEOTIDE SEQUENCE [LARGE SCALE GENOMIC DNA]</scope>
    <source>
        <strain evidence="14 16">ZW046</strain>
    </source>
</reference>
<dbReference type="KEGG" id="bsw:IY71_03130"/>
<dbReference type="Pfam" id="PF00512">
    <property type="entry name" value="HisKA"/>
    <property type="match status" value="1"/>
</dbReference>
<dbReference type="EMBL" id="CP009096">
    <property type="protein sequence ID" value="AIN86943.1"/>
    <property type="molecule type" value="Genomic_DNA"/>
</dbReference>
<dbReference type="SMART" id="SM00387">
    <property type="entry name" value="HATPase_c"/>
    <property type="match status" value="1"/>
</dbReference>
<dbReference type="KEGG" id="bsg:IY72_02860"/>
<dbReference type="SUPFAM" id="SSF47384">
    <property type="entry name" value="Homodimeric domain of signal transducing histidine kinase"/>
    <property type="match status" value="1"/>
</dbReference>
<dbReference type="RefSeq" id="WP_006189991.1">
    <property type="nucleotide sequence ID" value="NZ_CP009094.1"/>
</dbReference>
<dbReference type="InterPro" id="IPR036890">
    <property type="entry name" value="HATPase_C_sf"/>
</dbReference>
<evidence type="ECO:0000313" key="15">
    <source>
        <dbReference type="EMBL" id="ATQ51698.1"/>
    </source>
</evidence>
<dbReference type="InterPro" id="IPR003660">
    <property type="entry name" value="HAMP_dom"/>
</dbReference>
<evidence type="ECO:0000313" key="16">
    <source>
        <dbReference type="Proteomes" id="UP000029248"/>
    </source>
</evidence>
<comment type="subcellular location">
    <subcellularLocation>
        <location evidence="2">Membrane</location>
    </subcellularLocation>
</comment>
<dbReference type="PANTHER" id="PTHR45436">
    <property type="entry name" value="SENSOR HISTIDINE KINASE YKOH"/>
    <property type="match status" value="1"/>
</dbReference>
<keyword evidence="4" id="KW-0597">Phosphoprotein</keyword>
<dbReference type="InterPro" id="IPR005467">
    <property type="entry name" value="His_kinase_dom"/>
</dbReference>
<evidence type="ECO:0000313" key="17">
    <source>
        <dbReference type="Proteomes" id="UP000230889"/>
    </source>
</evidence>
<evidence type="ECO:0000256" key="4">
    <source>
        <dbReference type="ARBA" id="ARBA00022553"/>
    </source>
</evidence>
<dbReference type="AlphaFoldDB" id="A0AAI8H647"/>
<dbReference type="GO" id="GO:0000155">
    <property type="term" value="F:phosphorelay sensor kinase activity"/>
    <property type="evidence" value="ECO:0007669"/>
    <property type="project" value="InterPro"/>
</dbReference>
<keyword evidence="9" id="KW-0902">Two-component regulatory system</keyword>
<reference evidence="14 16" key="1">
    <citation type="submission" date="2014-07" db="EMBL/GenBank/DDBJ databases">
        <authorList>
            <person name="Ledwaba M.B."/>
            <person name="Mafofo J."/>
            <person name="van Heerden H."/>
        </authorList>
    </citation>
    <scope>NUCLEOTIDE SEQUENCE [LARGE SCALE GENOMIC DNA]</scope>
    <source>
        <strain evidence="14 16">ZW046</strain>
    </source>
</reference>
<keyword evidence="5" id="KW-0808">Transferase</keyword>
<dbReference type="InterPro" id="IPR003661">
    <property type="entry name" value="HisK_dim/P_dom"/>
</dbReference>
<evidence type="ECO:0000256" key="6">
    <source>
        <dbReference type="ARBA" id="ARBA00022692"/>
    </source>
</evidence>
<dbReference type="EC" id="2.7.13.3" evidence="3"/>
<keyword evidence="10 11" id="KW-0472">Membrane</keyword>
<comment type="catalytic activity">
    <reaction evidence="1">
        <text>ATP + protein L-histidine = ADP + protein N-phospho-L-histidine.</text>
        <dbReference type="EC" id="2.7.13.3"/>
    </reaction>
</comment>
<evidence type="ECO:0000256" key="3">
    <source>
        <dbReference type="ARBA" id="ARBA00012438"/>
    </source>
</evidence>
<evidence type="ECO:0000256" key="7">
    <source>
        <dbReference type="ARBA" id="ARBA00022777"/>
    </source>
</evidence>
<feature type="domain" description="HAMP" evidence="13">
    <location>
        <begin position="187"/>
        <end position="240"/>
    </location>
</feature>
<dbReference type="InterPro" id="IPR050428">
    <property type="entry name" value="TCS_sensor_his_kinase"/>
</dbReference>
<protein>
    <recommendedName>
        <fullName evidence="3">histidine kinase</fullName>
        <ecNumber evidence="3">2.7.13.3</ecNumber>
    </recommendedName>
</protein>
<dbReference type="Gene3D" id="3.30.565.10">
    <property type="entry name" value="Histidine kinase-like ATPase, C-terminal domain"/>
    <property type="match status" value="1"/>
</dbReference>
<dbReference type="CDD" id="cd00082">
    <property type="entry name" value="HisKA"/>
    <property type="match status" value="1"/>
</dbReference>
<proteinExistence type="predicted"/>
<dbReference type="SUPFAM" id="SSF55874">
    <property type="entry name" value="ATPase domain of HSP90 chaperone/DNA topoisomerase II/histidine kinase"/>
    <property type="match status" value="1"/>
</dbReference>
<sequence>MMSRFSALMRTTAARLSALYLLLFAVGAVALVFYMTNLSASILAGQTQQALGEEVASIGKSYARGGIPQLVRTIDYRSRQPGAYLYLVADPTGRILAGNVESVEPGVLNTDGIIERAFTYRRYGEQAPQMEHRAIAVVIALPNGMRLLVGRDLGEPERFRDLIRNSLVLALGIMGVGALLIWLFVGRRALKRIDDVSRASQRIMDGDLTGRLPVNGSGDEFDRLSGNLNVMLARILELNEGLKQVSDNIAHDLKTPLTRLRNRAEEALGGEKVEPEYRAALEDIIGESDQLIRTFNAILMISRLEAGYSSENLDDMPVAPIMRDVAEMYEPVAEDAGVTLTLGALDDVALHINRELVGQTVSNLVDNAIKYAGGEGRTATVTLLMEKDAQWVHIVVADNGPGIPADKRDHATERFVRLEESRTQPGSGLGLSLAKAVMKLHGGALRLEDNGPGLRAVLEFPLPHREVG</sequence>
<dbReference type="CDD" id="cd06225">
    <property type="entry name" value="HAMP"/>
    <property type="match status" value="1"/>
</dbReference>
<evidence type="ECO:0000259" key="13">
    <source>
        <dbReference type="PROSITE" id="PS50885"/>
    </source>
</evidence>
<evidence type="ECO:0000256" key="11">
    <source>
        <dbReference type="SAM" id="Phobius"/>
    </source>
</evidence>
<dbReference type="SMART" id="SM00304">
    <property type="entry name" value="HAMP"/>
    <property type="match status" value="1"/>
</dbReference>
<evidence type="ECO:0000256" key="2">
    <source>
        <dbReference type="ARBA" id="ARBA00004370"/>
    </source>
</evidence>
<dbReference type="PROSITE" id="PS50885">
    <property type="entry name" value="HAMP"/>
    <property type="match status" value="1"/>
</dbReference>